<dbReference type="CDD" id="cd00056">
    <property type="entry name" value="ENDO3c"/>
    <property type="match status" value="1"/>
</dbReference>
<dbReference type="SUPFAM" id="SSF48150">
    <property type="entry name" value="DNA-glycosylase"/>
    <property type="match status" value="1"/>
</dbReference>
<dbReference type="InterPro" id="IPR011257">
    <property type="entry name" value="DNA_glycosylase"/>
</dbReference>
<comment type="catalytic activity">
    <reaction evidence="1">
        <text>Hydrolysis of alkylated DNA, releasing 3-methyladenine, 3-methylguanine, 7-methylguanine and 7-methyladenine.</text>
        <dbReference type="EC" id="3.2.2.21"/>
    </reaction>
</comment>
<dbReference type="Gene3D" id="1.10.340.30">
    <property type="entry name" value="Hypothetical protein, domain 2"/>
    <property type="match status" value="1"/>
</dbReference>
<dbReference type="GO" id="GO:0008725">
    <property type="term" value="F:DNA-3-methyladenine glycosylase activity"/>
    <property type="evidence" value="ECO:0007669"/>
    <property type="project" value="TreeGrafter"/>
</dbReference>
<gene>
    <name evidence="6" type="ORF">AVO45_02925</name>
</gene>
<dbReference type="GO" id="GO:0005737">
    <property type="term" value="C:cytoplasm"/>
    <property type="evidence" value="ECO:0007669"/>
    <property type="project" value="TreeGrafter"/>
</dbReference>
<evidence type="ECO:0000259" key="5">
    <source>
        <dbReference type="SMART" id="SM00478"/>
    </source>
</evidence>
<dbReference type="GO" id="GO:0006285">
    <property type="term" value="P:base-excision repair, AP site formation"/>
    <property type="evidence" value="ECO:0007669"/>
    <property type="project" value="TreeGrafter"/>
</dbReference>
<feature type="domain" description="HhH-GPD" evidence="5">
    <location>
        <begin position="54"/>
        <end position="201"/>
    </location>
</feature>
<evidence type="ECO:0000256" key="2">
    <source>
        <dbReference type="ARBA" id="ARBA00012000"/>
    </source>
</evidence>
<reference evidence="6 7" key="1">
    <citation type="submission" date="2015-12" db="EMBL/GenBank/DDBJ databases">
        <authorList>
            <person name="Shamseldin A."/>
            <person name="Moawad H."/>
            <person name="Abd El-Rahim W.M."/>
            <person name="Sadowsky M.J."/>
        </authorList>
    </citation>
    <scope>NUCLEOTIDE SEQUENCE [LARGE SCALE GENOMIC DNA]</scope>
    <source>
        <strain evidence="6 7">ZGT118</strain>
    </source>
</reference>
<dbReference type="GO" id="GO:0006307">
    <property type="term" value="P:DNA alkylation repair"/>
    <property type="evidence" value="ECO:0007669"/>
    <property type="project" value="TreeGrafter"/>
</dbReference>
<evidence type="ECO:0000256" key="4">
    <source>
        <dbReference type="ARBA" id="ARBA00023204"/>
    </source>
</evidence>
<sequence length="210" mass="23516">MTVGRIIETPDCVAEGAEWLAGQCQRMAHAMDQTGPLPLRRRPDGFAQLLSAIVSQQVSVASANAIWGRLKEAGLTGPRKIMWATDEDLRAAGLSRQKIRYARALAEARIDYRALRETPTEEVVAILTQVPGIGVWTAEIYAMFSLGRADVFAPGDLALQEAARMLYDLPERPREKHLRQMAEAWSPWRSVAARVLWAYYRVAKDREGIR</sequence>
<dbReference type="GO" id="GO:0032993">
    <property type="term" value="C:protein-DNA complex"/>
    <property type="evidence" value="ECO:0007669"/>
    <property type="project" value="TreeGrafter"/>
</dbReference>
<keyword evidence="7" id="KW-1185">Reference proteome</keyword>
<dbReference type="OrthoDB" id="9785929at2"/>
<protein>
    <recommendedName>
        <fullName evidence="2">DNA-3-methyladenine glycosylase II</fullName>
        <ecNumber evidence="2">3.2.2.21</ecNumber>
    </recommendedName>
</protein>
<dbReference type="STRING" id="1685379.AVO45_02925"/>
<dbReference type="Proteomes" id="UP000053791">
    <property type="component" value="Unassembled WGS sequence"/>
</dbReference>
<dbReference type="EMBL" id="LQBQ01000001">
    <property type="protein sequence ID" value="KUJ85944.1"/>
    <property type="molecule type" value="Genomic_DNA"/>
</dbReference>
<name>A0A101CZ77_9RHOB</name>
<dbReference type="PANTHER" id="PTHR43003:SF5">
    <property type="entry name" value="DNA-3-METHYLADENINE GLYCOSYLASE"/>
    <property type="match status" value="1"/>
</dbReference>
<evidence type="ECO:0000256" key="3">
    <source>
        <dbReference type="ARBA" id="ARBA00022763"/>
    </source>
</evidence>
<dbReference type="AlphaFoldDB" id="A0A101CZ77"/>
<dbReference type="Pfam" id="PF00730">
    <property type="entry name" value="HhH-GPD"/>
    <property type="match status" value="1"/>
</dbReference>
<comment type="caution">
    <text evidence="6">The sequence shown here is derived from an EMBL/GenBank/DDBJ whole genome shotgun (WGS) entry which is preliminary data.</text>
</comment>
<dbReference type="GO" id="GO:0032131">
    <property type="term" value="F:alkylated DNA binding"/>
    <property type="evidence" value="ECO:0007669"/>
    <property type="project" value="TreeGrafter"/>
</dbReference>
<organism evidence="6 7">
    <name type="scientific">Ruegeria marisrubri</name>
    <dbReference type="NCBI Taxonomy" id="1685379"/>
    <lineage>
        <taxon>Bacteria</taxon>
        <taxon>Pseudomonadati</taxon>
        <taxon>Pseudomonadota</taxon>
        <taxon>Alphaproteobacteria</taxon>
        <taxon>Rhodobacterales</taxon>
        <taxon>Roseobacteraceae</taxon>
        <taxon>Ruegeria</taxon>
    </lineage>
</organism>
<evidence type="ECO:0000313" key="7">
    <source>
        <dbReference type="Proteomes" id="UP000053791"/>
    </source>
</evidence>
<accession>A0A101CZ77</accession>
<keyword evidence="4" id="KW-0234">DNA repair</keyword>
<evidence type="ECO:0000256" key="1">
    <source>
        <dbReference type="ARBA" id="ARBA00000086"/>
    </source>
</evidence>
<keyword evidence="3" id="KW-0227">DNA damage</keyword>
<dbReference type="Gene3D" id="1.10.1670.40">
    <property type="match status" value="1"/>
</dbReference>
<dbReference type="InterPro" id="IPR051912">
    <property type="entry name" value="Alkylbase_DNA_Glycosylase/TA"/>
</dbReference>
<evidence type="ECO:0000313" key="6">
    <source>
        <dbReference type="EMBL" id="KUJ85944.1"/>
    </source>
</evidence>
<dbReference type="RefSeq" id="WP_068344277.1">
    <property type="nucleotide sequence ID" value="NZ_LQBQ01000001.1"/>
</dbReference>
<dbReference type="EC" id="3.2.2.21" evidence="2"/>
<dbReference type="PANTHER" id="PTHR43003">
    <property type="entry name" value="DNA-3-METHYLADENINE GLYCOSYLASE"/>
    <property type="match status" value="1"/>
</dbReference>
<proteinExistence type="predicted"/>
<dbReference type="GO" id="GO:0043916">
    <property type="term" value="F:DNA-7-methylguanine glycosylase activity"/>
    <property type="evidence" value="ECO:0007669"/>
    <property type="project" value="TreeGrafter"/>
</dbReference>
<dbReference type="SMART" id="SM00478">
    <property type="entry name" value="ENDO3c"/>
    <property type="match status" value="1"/>
</dbReference>
<dbReference type="InterPro" id="IPR003265">
    <property type="entry name" value="HhH-GPD_domain"/>
</dbReference>